<accession>A0ABV2RNY2</accession>
<evidence type="ECO:0000313" key="7">
    <source>
        <dbReference type="Proteomes" id="UP001549291"/>
    </source>
</evidence>
<gene>
    <name evidence="6" type="ORF">ABIF63_002743</name>
</gene>
<dbReference type="InterPro" id="IPR036527">
    <property type="entry name" value="SCP2_sterol-bd_dom_sf"/>
</dbReference>
<dbReference type="SUPFAM" id="SSF56281">
    <property type="entry name" value="Metallo-hydrolase/oxidoreductase"/>
    <property type="match status" value="1"/>
</dbReference>
<dbReference type="InterPro" id="IPR052195">
    <property type="entry name" value="Bact_Alkyl/Aryl-Sulfatase"/>
</dbReference>
<dbReference type="InterPro" id="IPR029228">
    <property type="entry name" value="Alkyl_sulf_dimr"/>
</dbReference>
<dbReference type="InterPro" id="IPR036866">
    <property type="entry name" value="RibonucZ/Hydroxyglut_hydro"/>
</dbReference>
<evidence type="ECO:0000259" key="5">
    <source>
        <dbReference type="Pfam" id="PF14864"/>
    </source>
</evidence>
<sequence length="271" mass="29806">MTMREIAEAFKMPDSLANVWANRGYYGSVYHDVAATYVLYLGWFDGNPATLHELPPVEASKKYVEFMGGADEVLKKAKAAYDKGEFRWVAQVVHHVVFADTNNQAAKNLEADALEQLGYQAESGPWRNFYLTGAQELRNGVAKLPTPNTASPDTVRAMSADLFFDYLGVRLNAEKAGNAKAKLNFDFGKDGKYFVELENGVLNHTANMKSSSADATLILSRDTLNSIILQQTKLDDAISSGAVKVSGDKAKLNDVVAALDSFEFWFNIVTP</sequence>
<dbReference type="Gene3D" id="3.30.1050.10">
    <property type="entry name" value="SCP2 sterol-binding domain"/>
    <property type="match status" value="1"/>
</dbReference>
<dbReference type="PANTHER" id="PTHR43223:SF1">
    <property type="entry name" value="ALKYL_ARYL-SULFATASE BDS1"/>
    <property type="match status" value="1"/>
</dbReference>
<evidence type="ECO:0000313" key="6">
    <source>
        <dbReference type="EMBL" id="MET4718637.1"/>
    </source>
</evidence>
<dbReference type="EMBL" id="JBEPTQ010000002">
    <property type="protein sequence ID" value="MET4718637.1"/>
    <property type="molecule type" value="Genomic_DNA"/>
</dbReference>
<dbReference type="Pfam" id="PF14863">
    <property type="entry name" value="Alkyl_sulf_dimr"/>
    <property type="match status" value="1"/>
</dbReference>
<dbReference type="Proteomes" id="UP001549291">
    <property type="component" value="Unassembled WGS sequence"/>
</dbReference>
<name>A0ABV2RNY2_BRAJP</name>
<dbReference type="RefSeq" id="WP_354270080.1">
    <property type="nucleotide sequence ID" value="NZ_JBEPTQ010000002.1"/>
</dbReference>
<feature type="domain" description="Alkyl sulfatase dimerisation" evidence="4">
    <location>
        <begin position="2"/>
        <end position="140"/>
    </location>
</feature>
<evidence type="ECO:0000256" key="1">
    <source>
        <dbReference type="ARBA" id="ARBA00022723"/>
    </source>
</evidence>
<feature type="domain" description="Alkyl sulfatase C-terminal" evidence="5">
    <location>
        <begin position="148"/>
        <end position="271"/>
    </location>
</feature>
<proteinExistence type="predicted"/>
<dbReference type="SUPFAM" id="SSF55718">
    <property type="entry name" value="SCP-like"/>
    <property type="match status" value="1"/>
</dbReference>
<dbReference type="InterPro" id="IPR038536">
    <property type="entry name" value="Alkyl/aryl-sulf_dimr_sf"/>
</dbReference>
<comment type="caution">
    <text evidence="6">The sequence shown here is derived from an EMBL/GenBank/DDBJ whole genome shotgun (WGS) entry which is preliminary data.</text>
</comment>
<reference evidence="6 7" key="1">
    <citation type="submission" date="2024-06" db="EMBL/GenBank/DDBJ databases">
        <title>Genomic Encyclopedia of Type Strains, Phase V (KMG-V): Genome sequencing to study the core and pangenomes of soil and plant-associated prokaryotes.</title>
        <authorList>
            <person name="Whitman W."/>
        </authorList>
    </citation>
    <scope>NUCLEOTIDE SEQUENCE [LARGE SCALE GENOMIC DNA]</scope>
    <source>
        <strain evidence="6 7">USDA 160</strain>
    </source>
</reference>
<keyword evidence="7" id="KW-1185">Reference proteome</keyword>
<evidence type="ECO:0000259" key="4">
    <source>
        <dbReference type="Pfam" id="PF14863"/>
    </source>
</evidence>
<evidence type="ECO:0000256" key="3">
    <source>
        <dbReference type="ARBA" id="ARBA00022833"/>
    </source>
</evidence>
<keyword evidence="2" id="KW-0378">Hydrolase</keyword>
<dbReference type="PANTHER" id="PTHR43223">
    <property type="entry name" value="ALKYL/ARYL-SULFATASE"/>
    <property type="match status" value="1"/>
</dbReference>
<keyword evidence="3" id="KW-0862">Zinc</keyword>
<dbReference type="Gene3D" id="1.25.40.880">
    <property type="entry name" value="Alkyl sulfatase, dimerisation domain"/>
    <property type="match status" value="1"/>
</dbReference>
<dbReference type="InterPro" id="IPR029229">
    <property type="entry name" value="Alkyl_sulf_C"/>
</dbReference>
<dbReference type="Pfam" id="PF14864">
    <property type="entry name" value="Alkyl_sulf_C"/>
    <property type="match status" value="1"/>
</dbReference>
<keyword evidence="1" id="KW-0479">Metal-binding</keyword>
<evidence type="ECO:0000256" key="2">
    <source>
        <dbReference type="ARBA" id="ARBA00022801"/>
    </source>
</evidence>
<protein>
    <submittedName>
        <fullName evidence="6">Alkyl sulfatase BDS1-like metallo-beta-lactamase superfamily hydrolase</fullName>
    </submittedName>
</protein>
<organism evidence="6 7">
    <name type="scientific">Bradyrhizobium japonicum</name>
    <dbReference type="NCBI Taxonomy" id="375"/>
    <lineage>
        <taxon>Bacteria</taxon>
        <taxon>Pseudomonadati</taxon>
        <taxon>Pseudomonadota</taxon>
        <taxon>Alphaproteobacteria</taxon>
        <taxon>Hyphomicrobiales</taxon>
        <taxon>Nitrobacteraceae</taxon>
        <taxon>Bradyrhizobium</taxon>
    </lineage>
</organism>